<evidence type="ECO:0000313" key="3">
    <source>
        <dbReference type="EMBL" id="AIK96948.1"/>
    </source>
</evidence>
<feature type="domain" description="Prepilin type IV endopeptidase peptidase" evidence="2">
    <location>
        <begin position="7"/>
        <end position="108"/>
    </location>
</feature>
<dbReference type="HOGENOM" id="CLU_1493596_0_0_5"/>
<accession>A0A077AZ79</accession>
<feature type="transmembrane region" description="Helical" evidence="1">
    <location>
        <begin position="54"/>
        <end position="73"/>
    </location>
</feature>
<proteinExistence type="predicted"/>
<dbReference type="RefSeq" id="WP_051908800.1">
    <property type="nucleotide sequence ID" value="NZ_CP008941.1"/>
</dbReference>
<dbReference type="STRING" id="91604.ID47_09750"/>
<organism evidence="3 4">
    <name type="scientific">Candidatus Odyssella acanthamoebae</name>
    <dbReference type="NCBI Taxonomy" id="91604"/>
    <lineage>
        <taxon>Bacteria</taxon>
        <taxon>Pseudomonadati</taxon>
        <taxon>Pseudomonadota</taxon>
        <taxon>Alphaproteobacteria</taxon>
        <taxon>Holosporales</taxon>
        <taxon>Candidatus Paracaedibacteraceae</taxon>
        <taxon>Candidatus Odyssella</taxon>
    </lineage>
</organism>
<protein>
    <recommendedName>
        <fullName evidence="2">Prepilin type IV endopeptidase peptidase domain-containing protein</fullName>
    </recommendedName>
</protein>
<dbReference type="GO" id="GO:0016020">
    <property type="term" value="C:membrane"/>
    <property type="evidence" value="ECO:0007669"/>
    <property type="project" value="InterPro"/>
</dbReference>
<feature type="transmembrane region" description="Helical" evidence="1">
    <location>
        <begin position="160"/>
        <end position="179"/>
    </location>
</feature>
<gene>
    <name evidence="3" type="ORF">ID47_09750</name>
</gene>
<dbReference type="Proteomes" id="UP000028926">
    <property type="component" value="Chromosome"/>
</dbReference>
<keyword evidence="4" id="KW-1185">Reference proteome</keyword>
<reference evidence="3 4" key="1">
    <citation type="submission" date="2014-07" db="EMBL/GenBank/DDBJ databases">
        <title>Comparative genomic insights into amoeba endosymbionts belonging to the families of Holosporaceae and Candidatus Midichloriaceae within Rickettsiales.</title>
        <authorList>
            <person name="Wang Z."/>
            <person name="Wu M."/>
        </authorList>
    </citation>
    <scope>NUCLEOTIDE SEQUENCE [LARGE SCALE GENOMIC DNA]</scope>
    <source>
        <strain evidence="3">PRA3</strain>
    </source>
</reference>
<evidence type="ECO:0000256" key="1">
    <source>
        <dbReference type="SAM" id="Phobius"/>
    </source>
</evidence>
<dbReference type="AlphaFoldDB" id="A0A077AZ79"/>
<sequence>MSILYSIFIILSLLAALFDFLFYKIPNILVLGLLIFAVPLLLIALSWDQVCFTFMASGIMLFISFGFSMMGWIGAGDAKFLTISTLWLVSLDIFSFIALMALIGGGLTIIYVALPPFIDKLRLKIISLLTPILKKSTLCSLYIQEPFVFATAESYRQTKVPYGIAIVTASIFIIVTQLGV</sequence>
<dbReference type="GO" id="GO:0004190">
    <property type="term" value="F:aspartic-type endopeptidase activity"/>
    <property type="evidence" value="ECO:0007669"/>
    <property type="project" value="InterPro"/>
</dbReference>
<dbReference type="KEGG" id="paca:ID47_09750"/>
<evidence type="ECO:0000259" key="2">
    <source>
        <dbReference type="Pfam" id="PF01478"/>
    </source>
</evidence>
<keyword evidence="1" id="KW-0812">Transmembrane</keyword>
<feature type="transmembrane region" description="Helical" evidence="1">
    <location>
        <begin position="28"/>
        <end position="47"/>
    </location>
</feature>
<dbReference type="OrthoDB" id="5329005at2"/>
<dbReference type="EMBL" id="CP008941">
    <property type="protein sequence ID" value="AIK96948.1"/>
    <property type="molecule type" value="Genomic_DNA"/>
</dbReference>
<dbReference type="InterPro" id="IPR000045">
    <property type="entry name" value="Prepilin_IV_endopep_pep"/>
</dbReference>
<feature type="transmembrane region" description="Helical" evidence="1">
    <location>
        <begin position="93"/>
        <end position="114"/>
    </location>
</feature>
<evidence type="ECO:0000313" key="4">
    <source>
        <dbReference type="Proteomes" id="UP000028926"/>
    </source>
</evidence>
<keyword evidence="1" id="KW-1133">Transmembrane helix</keyword>
<dbReference type="Gene3D" id="1.20.120.1220">
    <property type="match status" value="1"/>
</dbReference>
<name>A0A077AZ79_9PROT</name>
<keyword evidence="1" id="KW-0472">Membrane</keyword>
<dbReference type="Pfam" id="PF01478">
    <property type="entry name" value="Peptidase_A24"/>
    <property type="match status" value="1"/>
</dbReference>